<gene>
    <name evidence="1" type="ORF">EVB97_307</name>
</gene>
<reference evidence="1 2" key="1">
    <citation type="submission" date="2020-01" db="EMBL/GenBank/DDBJ databases">
        <title>Patterns of diversity and host range of bacteriophage communities associated with bean-nodulatin bacteria.</title>
        <authorList>
            <person name="Vann Cauwenberghe J."/>
            <person name="Santamaria R.I."/>
            <person name="Bustos P."/>
            <person name="Juarez S."/>
            <person name="Gonzalez V."/>
        </authorList>
    </citation>
    <scope>NUCLEOTIDE SEQUENCE [LARGE SCALE GENOMIC DNA]</scope>
    <source>
        <strain evidence="2">RHph</strain>
    </source>
</reference>
<organism evidence="1 2">
    <name type="scientific">Rhizobium phage RHph_Y65</name>
    <dbReference type="NCBI Taxonomy" id="2509785"/>
    <lineage>
        <taxon>Viruses</taxon>
        <taxon>Duplodnaviria</taxon>
        <taxon>Heunggongvirae</taxon>
        <taxon>Uroviricota</taxon>
        <taxon>Caudoviricetes</taxon>
        <taxon>Kleczkowskaviridae</taxon>
        <taxon>Cuauhnahuacvirus</taxon>
        <taxon>Cuauhnahuacvirus Y65</taxon>
    </lineage>
</organism>
<keyword evidence="2" id="KW-1185">Reference proteome</keyword>
<sequence>MSKARDLLNTLNETADWNLHKKELKKAGYDLHPKHHANVTIDRNQYPQNRDLYTGKMSNGHTMVISQMTPISTERFASVKDATGKYVKHYYVVPTKPDLVKMSAPKSTSVDNDPKHVLDEIKAAMRMVPEGRQAEFRSVEQDGKDYLFDVRYWGSWEVPDGEDDDGDYDFEELTNHSYKSLQNIVNPIIKKYPKLNIYYQTGEKNYITVHATVK</sequence>
<protein>
    <submittedName>
        <fullName evidence="1">Uncharacterized protein</fullName>
    </submittedName>
</protein>
<dbReference type="Proteomes" id="UP000655883">
    <property type="component" value="Segment"/>
</dbReference>
<name>A0A7S5R8A5_9CAUD</name>
<dbReference type="EMBL" id="MN988525">
    <property type="protein sequence ID" value="QIG72847.1"/>
    <property type="molecule type" value="Genomic_DNA"/>
</dbReference>
<evidence type="ECO:0000313" key="2">
    <source>
        <dbReference type="Proteomes" id="UP000655883"/>
    </source>
</evidence>
<accession>A0A7S5R8A5</accession>
<evidence type="ECO:0000313" key="1">
    <source>
        <dbReference type="EMBL" id="QIG72847.1"/>
    </source>
</evidence>
<proteinExistence type="predicted"/>